<reference evidence="1 2" key="1">
    <citation type="submission" date="2014-02" db="EMBL/GenBank/DDBJ databases">
        <title>The small core and large imbalanced accessory genome model reveals a collaborative survival strategy of Sorangium cellulosum strains in nature.</title>
        <authorList>
            <person name="Han K."/>
            <person name="Peng R."/>
            <person name="Blom J."/>
            <person name="Li Y.-Z."/>
        </authorList>
    </citation>
    <scope>NUCLEOTIDE SEQUENCE [LARGE SCALE GENOMIC DNA]</scope>
    <source>
        <strain evidence="1 2">So0157-18</strain>
    </source>
</reference>
<protein>
    <recommendedName>
        <fullName evidence="3">DUF3540 domain-containing protein</fullName>
    </recommendedName>
</protein>
<evidence type="ECO:0000313" key="2">
    <source>
        <dbReference type="Proteomes" id="UP000075604"/>
    </source>
</evidence>
<comment type="caution">
    <text evidence="1">The sequence shown here is derived from an EMBL/GenBank/DDBJ whole genome shotgun (WGS) entry which is preliminary data.</text>
</comment>
<dbReference type="EMBL" id="JELX01002675">
    <property type="protein sequence ID" value="KYF54612.1"/>
    <property type="molecule type" value="Genomic_DNA"/>
</dbReference>
<organism evidence="1 2">
    <name type="scientific">Sorangium cellulosum</name>
    <name type="common">Polyangium cellulosum</name>
    <dbReference type="NCBI Taxonomy" id="56"/>
    <lineage>
        <taxon>Bacteria</taxon>
        <taxon>Pseudomonadati</taxon>
        <taxon>Myxococcota</taxon>
        <taxon>Polyangia</taxon>
        <taxon>Polyangiales</taxon>
        <taxon>Polyangiaceae</taxon>
        <taxon>Sorangium</taxon>
    </lineage>
</organism>
<evidence type="ECO:0000313" key="1">
    <source>
        <dbReference type="EMBL" id="KYF54612.1"/>
    </source>
</evidence>
<gene>
    <name evidence="1" type="ORF">BE04_16035</name>
</gene>
<sequence length="222" mass="23900">MRSNVARKLERIETVEPEAAYQAVGRVVRAAGTAFVVAAGAAEIEARRAVSCMVEPVAGDEVLVSVLPERRAYILAVLERESSDVSVVLEGDLHVKLPRGRFVVGAAEGVTLASGKAVGVVAGELKVNARLGSVLVESLSYLGTAVQAEIEKAKVKAAAFDASVERVTQRLKRVYRFVEEFEQLRAERVDYVAKKNMSLRGENTLVTAEELVKLDGAQIHLG</sequence>
<name>A0A150PG53_SORCE</name>
<dbReference type="Pfam" id="PF12059">
    <property type="entry name" value="DUF3540"/>
    <property type="match status" value="1"/>
</dbReference>
<accession>A0A150PG53</accession>
<proteinExistence type="predicted"/>
<dbReference type="Proteomes" id="UP000075604">
    <property type="component" value="Unassembled WGS sequence"/>
</dbReference>
<dbReference type="InterPro" id="IPR021927">
    <property type="entry name" value="DUF3540"/>
</dbReference>
<evidence type="ECO:0008006" key="3">
    <source>
        <dbReference type="Google" id="ProtNLM"/>
    </source>
</evidence>
<dbReference type="AlphaFoldDB" id="A0A150PG53"/>